<dbReference type="KEGG" id="snw:BBN63_26395"/>
<comment type="similarity">
    <text evidence="3 15">Belongs to the anthranilate synthase component I family.</text>
</comment>
<protein>
    <recommendedName>
        <fullName evidence="6 15">Anthranilate synthase component 1</fullName>
        <ecNumber evidence="5 15">4.1.3.27</ecNumber>
    </recommendedName>
</protein>
<evidence type="ECO:0000256" key="15">
    <source>
        <dbReference type="RuleBase" id="RU364045"/>
    </source>
</evidence>
<evidence type="ECO:0000256" key="3">
    <source>
        <dbReference type="ARBA" id="ARBA00009562"/>
    </source>
</evidence>
<comment type="catalytic activity">
    <reaction evidence="14 15">
        <text>chorismate + L-glutamine = anthranilate + pyruvate + L-glutamate + H(+)</text>
        <dbReference type="Rhea" id="RHEA:21732"/>
        <dbReference type="ChEBI" id="CHEBI:15361"/>
        <dbReference type="ChEBI" id="CHEBI:15378"/>
        <dbReference type="ChEBI" id="CHEBI:16567"/>
        <dbReference type="ChEBI" id="CHEBI:29748"/>
        <dbReference type="ChEBI" id="CHEBI:29985"/>
        <dbReference type="ChEBI" id="CHEBI:58359"/>
        <dbReference type="EC" id="4.1.3.27"/>
    </reaction>
</comment>
<dbReference type="NCBIfam" id="NF010086">
    <property type="entry name" value="PRK13571.1"/>
    <property type="match status" value="1"/>
</dbReference>
<sequence>MDLDTFRKLAVDRRVIPVGRRLLADGDTPVGLYRKLAAERQGTFLLESAENGRSWSRYSFIGVRSAATLTERDGRTHWLGTPPVGVPVDGDPLAALRATVETLHTPRTLHDHQTDMPPFTGGMVGYLGFDVVRRLEKKIGDHARDDLHLPELTMLLTSDLAVLDHRSGTVLLIANAINHNDLDTGVDEAYADAVGRLDAMERDLTRPVDTVPTALPPSELPPYTALWGGVAYQEAVEDIKERIRAGEAFQVVPSQRFETPCEASALDVYRVLRATNPSPYMYLFRFDGFDVVGSSPEALVKVEDGHAMVHPIAGTRPRGETPQDDQALADELLADPKERAEHLMLVDLGRNDLGRVCEPGSVEVVDFMSVERYSHVMHIVSTVTGRVAEGRTAFDVLTACFPAGTLSGAPKPRALQIIDELEPSRRGLYGGCVGYLDFAGDSDTAIAIRTALLRDGTAYVQAGAGVVADSDPVAEDTECRNKAAAVLRAVHTANRLGGPSEPAGTGRG</sequence>
<accession>A0A1U9QY57</accession>
<dbReference type="PANTHER" id="PTHR11236:SF46">
    <property type="entry name" value="ANTHRANILATE SYNTHASE COMPONENT 1"/>
    <property type="match status" value="1"/>
</dbReference>
<dbReference type="GO" id="GO:0000162">
    <property type="term" value="P:L-tryptophan biosynthetic process"/>
    <property type="evidence" value="ECO:0007669"/>
    <property type="project" value="UniProtKB-UniPathway"/>
</dbReference>
<evidence type="ECO:0000256" key="6">
    <source>
        <dbReference type="ARBA" id="ARBA00020653"/>
    </source>
</evidence>
<keyword evidence="11 15" id="KW-0057">Aromatic amino acid biosynthesis</keyword>
<evidence type="ECO:0000256" key="5">
    <source>
        <dbReference type="ARBA" id="ARBA00012266"/>
    </source>
</evidence>
<evidence type="ECO:0000256" key="7">
    <source>
        <dbReference type="ARBA" id="ARBA00022605"/>
    </source>
</evidence>
<evidence type="ECO:0000313" key="19">
    <source>
        <dbReference type="Proteomes" id="UP000189677"/>
    </source>
</evidence>
<dbReference type="InterPro" id="IPR006805">
    <property type="entry name" value="Anth_synth_I_N"/>
</dbReference>
<proteinExistence type="inferred from homology"/>
<evidence type="ECO:0000313" key="18">
    <source>
        <dbReference type="EMBL" id="AQU69188.1"/>
    </source>
</evidence>
<dbReference type="Proteomes" id="UP000189677">
    <property type="component" value="Chromosome"/>
</dbReference>
<feature type="domain" description="Anthranilate synthase component I N-terminal" evidence="17">
    <location>
        <begin position="26"/>
        <end position="171"/>
    </location>
</feature>
<dbReference type="Gene3D" id="3.60.120.10">
    <property type="entry name" value="Anthranilate synthase"/>
    <property type="match status" value="1"/>
</dbReference>
<keyword evidence="8 15" id="KW-0479">Metal-binding</keyword>
<dbReference type="NCBIfam" id="TIGR00564">
    <property type="entry name" value="trpE_most"/>
    <property type="match status" value="1"/>
</dbReference>
<dbReference type="InterPro" id="IPR005801">
    <property type="entry name" value="ADC_synthase"/>
</dbReference>
<keyword evidence="12 15" id="KW-0456">Lyase</keyword>
<evidence type="ECO:0000256" key="4">
    <source>
        <dbReference type="ARBA" id="ARBA00011575"/>
    </source>
</evidence>
<keyword evidence="19" id="KW-1185">Reference proteome</keyword>
<gene>
    <name evidence="15" type="primary">trpE</name>
    <name evidence="18" type="ORF">BBN63_26395</name>
</gene>
<keyword evidence="10 15" id="KW-0460">Magnesium</keyword>
<evidence type="ECO:0000256" key="10">
    <source>
        <dbReference type="ARBA" id="ARBA00022842"/>
    </source>
</evidence>
<comment type="cofactor">
    <cofactor evidence="1 15">
        <name>Mg(2+)</name>
        <dbReference type="ChEBI" id="CHEBI:18420"/>
    </cofactor>
</comment>
<dbReference type="InterPro" id="IPR019999">
    <property type="entry name" value="Anth_synth_I-like"/>
</dbReference>
<dbReference type="SUPFAM" id="SSF56322">
    <property type="entry name" value="ADC synthase"/>
    <property type="match status" value="1"/>
</dbReference>
<evidence type="ECO:0000256" key="9">
    <source>
        <dbReference type="ARBA" id="ARBA00022822"/>
    </source>
</evidence>
<dbReference type="EC" id="4.1.3.27" evidence="5 15"/>
<comment type="subunit">
    <text evidence="4 15">Heterotetramer consisting of two non-identical subunits: a beta subunit (TrpG) and a large alpha subunit (TrpE).</text>
</comment>
<dbReference type="AlphaFoldDB" id="A0A1U9QY57"/>
<evidence type="ECO:0000256" key="11">
    <source>
        <dbReference type="ARBA" id="ARBA00023141"/>
    </source>
</evidence>
<dbReference type="Pfam" id="PF04715">
    <property type="entry name" value="Anth_synt_I_N"/>
    <property type="match status" value="1"/>
</dbReference>
<evidence type="ECO:0000256" key="2">
    <source>
        <dbReference type="ARBA" id="ARBA00004873"/>
    </source>
</evidence>
<keyword evidence="9 15" id="KW-0822">Tryptophan biosynthesis</keyword>
<dbReference type="RefSeq" id="WP_078077832.1">
    <property type="nucleotide sequence ID" value="NZ_CP018047.1"/>
</dbReference>
<evidence type="ECO:0000256" key="14">
    <source>
        <dbReference type="ARBA" id="ARBA00047683"/>
    </source>
</evidence>
<organism evidence="18 19">
    <name type="scientific">Streptomyces niveus</name>
    <name type="common">Streptomyces spheroides</name>
    <dbReference type="NCBI Taxonomy" id="193462"/>
    <lineage>
        <taxon>Bacteria</taxon>
        <taxon>Bacillati</taxon>
        <taxon>Actinomycetota</taxon>
        <taxon>Actinomycetes</taxon>
        <taxon>Kitasatosporales</taxon>
        <taxon>Streptomycetaceae</taxon>
        <taxon>Streptomyces</taxon>
    </lineage>
</organism>
<dbReference type="OrthoDB" id="3518032at2"/>
<reference evidence="18 19" key="1">
    <citation type="submission" date="2016-11" db="EMBL/GenBank/DDBJ databases">
        <title>Complete genome sequence of Streptomyces niveus SCSIO 3406.</title>
        <authorList>
            <person name="Zhu Q."/>
            <person name="Cheng W."/>
            <person name="Song Y."/>
            <person name="Li Q."/>
            <person name="Ju J."/>
        </authorList>
    </citation>
    <scope>NUCLEOTIDE SEQUENCE [LARGE SCALE GENOMIC DNA]</scope>
    <source>
        <strain evidence="18 19">SCSIO 3406</strain>
    </source>
</reference>
<evidence type="ECO:0000256" key="8">
    <source>
        <dbReference type="ARBA" id="ARBA00022723"/>
    </source>
</evidence>
<name>A0A1U9QY57_STRNV</name>
<evidence type="ECO:0000256" key="1">
    <source>
        <dbReference type="ARBA" id="ARBA00001946"/>
    </source>
</evidence>
<dbReference type="GO" id="GO:0004049">
    <property type="term" value="F:anthranilate synthase activity"/>
    <property type="evidence" value="ECO:0007669"/>
    <property type="project" value="UniProtKB-EC"/>
</dbReference>
<dbReference type="Pfam" id="PF00425">
    <property type="entry name" value="Chorismate_bind"/>
    <property type="match status" value="1"/>
</dbReference>
<dbReference type="GO" id="GO:0046872">
    <property type="term" value="F:metal ion binding"/>
    <property type="evidence" value="ECO:0007669"/>
    <property type="project" value="UniProtKB-KW"/>
</dbReference>
<dbReference type="PANTHER" id="PTHR11236">
    <property type="entry name" value="AMINOBENZOATE/ANTHRANILATE SYNTHASE"/>
    <property type="match status" value="1"/>
</dbReference>
<dbReference type="InterPro" id="IPR005256">
    <property type="entry name" value="Anth_synth_I_PabB"/>
</dbReference>
<feature type="domain" description="Chorismate-utilising enzyme C-terminal" evidence="16">
    <location>
        <begin position="231"/>
        <end position="482"/>
    </location>
</feature>
<dbReference type="EMBL" id="CP018047">
    <property type="protein sequence ID" value="AQU69188.1"/>
    <property type="molecule type" value="Genomic_DNA"/>
</dbReference>
<evidence type="ECO:0000256" key="12">
    <source>
        <dbReference type="ARBA" id="ARBA00023239"/>
    </source>
</evidence>
<evidence type="ECO:0000259" key="17">
    <source>
        <dbReference type="Pfam" id="PF04715"/>
    </source>
</evidence>
<keyword evidence="7 15" id="KW-0028">Amino-acid biosynthesis</keyword>
<dbReference type="InterPro" id="IPR015890">
    <property type="entry name" value="Chorismate_C"/>
</dbReference>
<dbReference type="PRINTS" id="PR00095">
    <property type="entry name" value="ANTSNTHASEI"/>
</dbReference>
<dbReference type="UniPathway" id="UPA00035">
    <property type="reaction ID" value="UER00040"/>
</dbReference>
<evidence type="ECO:0000259" key="16">
    <source>
        <dbReference type="Pfam" id="PF00425"/>
    </source>
</evidence>
<comment type="pathway">
    <text evidence="2 15">Amino-acid biosynthesis; L-tryptophan biosynthesis; L-tryptophan from chorismate: step 1/5.</text>
</comment>
<comment type="function">
    <text evidence="13 15">Part of a heterotetrameric complex that catalyzes the two-step biosynthesis of anthranilate, an intermediate in the biosynthesis of L-tryptophan. In the first step, the glutamine-binding beta subunit (TrpG) of anthranilate synthase (AS) provides the glutamine amidotransferase activity which generates ammonia as a substrate that, along with chorismate, is used in the second step, catalyzed by the large alpha subunit of AS (TrpE) to produce anthranilate. In the absence of TrpG, TrpE can synthesize anthranilate directly from chorismate and high concentrations of ammonia.</text>
</comment>
<evidence type="ECO:0000256" key="13">
    <source>
        <dbReference type="ARBA" id="ARBA00025634"/>
    </source>
</evidence>